<dbReference type="GO" id="GO:0006508">
    <property type="term" value="P:proteolysis"/>
    <property type="evidence" value="ECO:0007669"/>
    <property type="project" value="UniProtKB-KW"/>
</dbReference>
<protein>
    <recommendedName>
        <fullName evidence="1">endopeptidase La</fullName>
        <ecNumber evidence="1">3.4.21.53</ecNumber>
    </recommendedName>
</protein>
<evidence type="ECO:0000313" key="4">
    <source>
        <dbReference type="Proteomes" id="UP000033772"/>
    </source>
</evidence>
<evidence type="ECO:0000256" key="1">
    <source>
        <dbReference type="PROSITE-ProRule" id="PRU01122"/>
    </source>
</evidence>
<dbReference type="InterPro" id="IPR036034">
    <property type="entry name" value="PDZ_sf"/>
</dbReference>
<dbReference type="Pfam" id="PF13180">
    <property type="entry name" value="PDZ_2"/>
    <property type="match status" value="1"/>
</dbReference>
<dbReference type="InterPro" id="IPR001478">
    <property type="entry name" value="PDZ"/>
</dbReference>
<dbReference type="GO" id="GO:0004176">
    <property type="term" value="F:ATP-dependent peptidase activity"/>
    <property type="evidence" value="ECO:0007669"/>
    <property type="project" value="UniProtKB-UniRule"/>
</dbReference>
<evidence type="ECO:0000259" key="2">
    <source>
        <dbReference type="PROSITE" id="PS51786"/>
    </source>
</evidence>
<comment type="catalytic activity">
    <reaction evidence="1">
        <text>Hydrolysis of proteins in presence of ATP.</text>
        <dbReference type="EC" id="3.4.21.53"/>
    </reaction>
</comment>
<dbReference type="EC" id="3.4.21.53" evidence="1"/>
<feature type="domain" description="Lon proteolytic" evidence="2">
    <location>
        <begin position="238"/>
        <end position="335"/>
    </location>
</feature>
<dbReference type="AlphaFoldDB" id="A0A1J4N5J1"/>
<dbReference type="RefSeq" id="WP_045551650.1">
    <property type="nucleotide sequence ID" value="NZ_JZDQ02000013.1"/>
</dbReference>
<dbReference type="Proteomes" id="UP000033772">
    <property type="component" value="Unassembled WGS sequence"/>
</dbReference>
<proteinExistence type="inferred from homology"/>
<dbReference type="InterPro" id="IPR020568">
    <property type="entry name" value="Ribosomal_Su5_D2-typ_SF"/>
</dbReference>
<comment type="similarity">
    <text evidence="1">Belongs to the peptidase S16 family.</text>
</comment>
<dbReference type="Pfam" id="PF05362">
    <property type="entry name" value="Lon_C"/>
    <property type="match status" value="1"/>
</dbReference>
<keyword evidence="1" id="KW-0645">Protease</keyword>
<dbReference type="SUPFAM" id="SSF50156">
    <property type="entry name" value="PDZ domain-like"/>
    <property type="match status" value="1"/>
</dbReference>
<reference evidence="3" key="1">
    <citation type="submission" date="2016-10" db="EMBL/GenBank/DDBJ databases">
        <title>Draft Genome Sequence of Nocardioides luteus Strain BAFB, an Alkane-Degrading Bacterium Isolated from JP-7 Polluted Soil.</title>
        <authorList>
            <person name="Brown L."/>
            <person name="Ruiz O.N."/>
            <person name="Gunasekera T."/>
        </authorList>
    </citation>
    <scope>NUCLEOTIDE SEQUENCE [LARGE SCALE GENOMIC DNA]</scope>
    <source>
        <strain evidence="3">BAFB</strain>
    </source>
</reference>
<dbReference type="InterPro" id="IPR014721">
    <property type="entry name" value="Ribsml_uS5_D2-typ_fold_subgr"/>
</dbReference>
<evidence type="ECO:0000313" key="3">
    <source>
        <dbReference type="EMBL" id="OIJ26794.1"/>
    </source>
</evidence>
<name>A0A1J4N5J1_9ACTN</name>
<dbReference type="OrthoDB" id="2356897at2"/>
<dbReference type="GO" id="GO:0004252">
    <property type="term" value="F:serine-type endopeptidase activity"/>
    <property type="evidence" value="ECO:0007669"/>
    <property type="project" value="UniProtKB-UniRule"/>
</dbReference>
<organism evidence="3 4">
    <name type="scientific">Nocardioides luteus</name>
    <dbReference type="NCBI Taxonomy" id="1844"/>
    <lineage>
        <taxon>Bacteria</taxon>
        <taxon>Bacillati</taxon>
        <taxon>Actinomycetota</taxon>
        <taxon>Actinomycetes</taxon>
        <taxon>Propionibacteriales</taxon>
        <taxon>Nocardioidaceae</taxon>
        <taxon>Nocardioides</taxon>
    </lineage>
</organism>
<accession>A0A1J4N5J1</accession>
<dbReference type="EMBL" id="JZDQ02000013">
    <property type="protein sequence ID" value="OIJ26794.1"/>
    <property type="molecule type" value="Genomic_DNA"/>
</dbReference>
<dbReference type="GO" id="GO:0005524">
    <property type="term" value="F:ATP binding"/>
    <property type="evidence" value="ECO:0007669"/>
    <property type="project" value="InterPro"/>
</dbReference>
<dbReference type="GO" id="GO:0030163">
    <property type="term" value="P:protein catabolic process"/>
    <property type="evidence" value="ECO:0007669"/>
    <property type="project" value="InterPro"/>
</dbReference>
<feature type="active site" evidence="1">
    <location>
        <position position="242"/>
    </location>
</feature>
<keyword evidence="1" id="KW-0378">Hydrolase</keyword>
<dbReference type="InterPro" id="IPR008269">
    <property type="entry name" value="Lon_proteolytic"/>
</dbReference>
<dbReference type="PROSITE" id="PS51786">
    <property type="entry name" value="LON_PROTEOLYTIC"/>
    <property type="match status" value="1"/>
</dbReference>
<dbReference type="STRING" id="1844.UG56_011210"/>
<keyword evidence="4" id="KW-1185">Reference proteome</keyword>
<comment type="caution">
    <text evidence="3">The sequence shown here is derived from an EMBL/GenBank/DDBJ whole genome shotgun (WGS) entry which is preliminary data.</text>
</comment>
<dbReference type="InterPro" id="IPR027065">
    <property type="entry name" value="Lon_Prtase"/>
</dbReference>
<gene>
    <name evidence="3" type="ORF">UG56_011210</name>
</gene>
<keyword evidence="1" id="KW-0720">Serine protease</keyword>
<sequence>MTQRTLAGLVALPLVVALIVIAWVVPLPYTIYSPGPTVNVLGKFDGKDIVQVKGHKVYRNGKQAQLRMTTVSETTREAKLGLWTLLGAWMSDTEAVYPREVAYPDQGTVEDDREAGQVQMASAQDAAIAAALTKLGEDVDEVSVAEVSKDAPAAGKLKADDVITKVGDKAVDTPEEVVAAVQKVKPGDTIQLTVERKGKTLTESIKTGEKEGKAFIGVSLGTTYDFPYDVKITLDPAIGGPSAGLMMALSVYDTLTEGPLTDNKRIAGTGTIDGSGNVGPIGGIQQKIPGAASDGAKLFLVPAGNCQDVEGAENGDMRLTRVETLDDAIKAIETWTKDPNAKLPTCGSTK</sequence>
<dbReference type="SMART" id="SM00228">
    <property type="entry name" value="PDZ"/>
    <property type="match status" value="1"/>
</dbReference>
<dbReference type="Gene3D" id="3.30.230.10">
    <property type="match status" value="1"/>
</dbReference>
<feature type="active site" evidence="1">
    <location>
        <position position="287"/>
    </location>
</feature>
<dbReference type="SUPFAM" id="SSF54211">
    <property type="entry name" value="Ribosomal protein S5 domain 2-like"/>
    <property type="match status" value="1"/>
</dbReference>
<dbReference type="PANTHER" id="PTHR10046">
    <property type="entry name" value="ATP DEPENDENT LON PROTEASE FAMILY MEMBER"/>
    <property type="match status" value="1"/>
</dbReference>